<gene>
    <name evidence="6" type="ORF">GCM10023203_07250</name>
</gene>
<dbReference type="Gene3D" id="3.40.50.10310">
    <property type="entry name" value="Creatininase"/>
    <property type="match status" value="1"/>
</dbReference>
<keyword evidence="3" id="KW-0378">Hydrolase</keyword>
<dbReference type="SUPFAM" id="SSF102215">
    <property type="entry name" value="Creatininase"/>
    <property type="match status" value="1"/>
</dbReference>
<dbReference type="Proteomes" id="UP001500457">
    <property type="component" value="Unassembled WGS sequence"/>
</dbReference>
<dbReference type="PANTHER" id="PTHR35005:SF1">
    <property type="entry name" value="2-AMINO-5-FORMYLAMINO-6-RIBOSYLAMINOPYRIMIDIN-4(3H)-ONE 5'-MONOPHOSPHATE DEFORMYLASE"/>
    <property type="match status" value="1"/>
</dbReference>
<proteinExistence type="inferred from homology"/>
<dbReference type="RefSeq" id="WP_274232752.1">
    <property type="nucleotide sequence ID" value="NZ_BAABHQ010000001.1"/>
</dbReference>
<evidence type="ECO:0000256" key="5">
    <source>
        <dbReference type="ARBA" id="ARBA00024029"/>
    </source>
</evidence>
<dbReference type="PANTHER" id="PTHR35005">
    <property type="entry name" value="3-DEHYDRO-SCYLLO-INOSOSE HYDROLASE"/>
    <property type="match status" value="1"/>
</dbReference>
<keyword evidence="7" id="KW-1185">Reference proteome</keyword>
<comment type="caution">
    <text evidence="6">The sequence shown here is derived from an EMBL/GenBank/DDBJ whole genome shotgun (WGS) entry which is preliminary data.</text>
</comment>
<evidence type="ECO:0000313" key="7">
    <source>
        <dbReference type="Proteomes" id="UP001500457"/>
    </source>
</evidence>
<evidence type="ECO:0000256" key="3">
    <source>
        <dbReference type="ARBA" id="ARBA00022801"/>
    </source>
</evidence>
<comment type="similarity">
    <text evidence="5">Belongs to the creatininase superfamily.</text>
</comment>
<organism evidence="6 7">
    <name type="scientific">Actinomycetospora straminea</name>
    <dbReference type="NCBI Taxonomy" id="663607"/>
    <lineage>
        <taxon>Bacteria</taxon>
        <taxon>Bacillati</taxon>
        <taxon>Actinomycetota</taxon>
        <taxon>Actinomycetes</taxon>
        <taxon>Pseudonocardiales</taxon>
        <taxon>Pseudonocardiaceae</taxon>
        <taxon>Actinomycetospora</taxon>
    </lineage>
</organism>
<comment type="cofactor">
    <cofactor evidence="1">
        <name>Zn(2+)</name>
        <dbReference type="ChEBI" id="CHEBI:29105"/>
    </cofactor>
</comment>
<dbReference type="EMBL" id="BAABHQ010000001">
    <property type="protein sequence ID" value="GAA4862240.1"/>
    <property type="molecule type" value="Genomic_DNA"/>
</dbReference>
<evidence type="ECO:0000313" key="6">
    <source>
        <dbReference type="EMBL" id="GAA4862240.1"/>
    </source>
</evidence>
<evidence type="ECO:0000256" key="2">
    <source>
        <dbReference type="ARBA" id="ARBA00022723"/>
    </source>
</evidence>
<dbReference type="Pfam" id="PF02633">
    <property type="entry name" value="Creatininase"/>
    <property type="match status" value="1"/>
</dbReference>
<evidence type="ECO:0000256" key="4">
    <source>
        <dbReference type="ARBA" id="ARBA00022833"/>
    </source>
</evidence>
<keyword evidence="4" id="KW-0862">Zinc</keyword>
<sequence length="233" mass="24672">MFITTASSHDEAARGADVAVLPVGSFEQHGAHLPLATDALIASAIASRLAADYDLFLLPPVTLGCSHEHADFPGTVSISSSTLAAILGDVLESLAGSDIHRLAIINAHGGNYVLSHVAQEANVHARRVVLFPSSKEWDTAREHAGCQTTASQDMHAGEGETSILLDQCPEVVRGSYREADHRADHRPHLLTLGMGGYTDSGVIGEPSAASAEKGRLLLDAFSAQFKDYLDVLR</sequence>
<accession>A0ABP9DZU9</accession>
<dbReference type="InterPro" id="IPR003785">
    <property type="entry name" value="Creatininase/forma_Hydrolase"/>
</dbReference>
<name>A0ABP9DZU9_9PSEU</name>
<dbReference type="InterPro" id="IPR024087">
    <property type="entry name" value="Creatininase-like_sf"/>
</dbReference>
<evidence type="ECO:0000256" key="1">
    <source>
        <dbReference type="ARBA" id="ARBA00001947"/>
    </source>
</evidence>
<reference evidence="7" key="1">
    <citation type="journal article" date="2019" name="Int. J. Syst. Evol. Microbiol.">
        <title>The Global Catalogue of Microorganisms (GCM) 10K type strain sequencing project: providing services to taxonomists for standard genome sequencing and annotation.</title>
        <authorList>
            <consortium name="The Broad Institute Genomics Platform"/>
            <consortium name="The Broad Institute Genome Sequencing Center for Infectious Disease"/>
            <person name="Wu L."/>
            <person name="Ma J."/>
        </authorList>
    </citation>
    <scope>NUCLEOTIDE SEQUENCE [LARGE SCALE GENOMIC DNA]</scope>
    <source>
        <strain evidence="7">JCM 17983</strain>
    </source>
</reference>
<protein>
    <submittedName>
        <fullName evidence="6">Creatininase family protein</fullName>
    </submittedName>
</protein>
<keyword evidence="2" id="KW-0479">Metal-binding</keyword>